<dbReference type="OrthoDB" id="1729438at2759"/>
<keyword evidence="2" id="KW-1185">Reference proteome</keyword>
<protein>
    <submittedName>
        <fullName evidence="1">Uncharacterized protein</fullName>
    </submittedName>
</protein>
<dbReference type="EMBL" id="JACXVP010000005">
    <property type="protein sequence ID" value="KAG5604446.1"/>
    <property type="molecule type" value="Genomic_DNA"/>
</dbReference>
<gene>
    <name evidence="1" type="ORF">H5410_025938</name>
</gene>
<reference evidence="1 2" key="1">
    <citation type="submission" date="2020-09" db="EMBL/GenBank/DDBJ databases">
        <title>De no assembly of potato wild relative species, Solanum commersonii.</title>
        <authorList>
            <person name="Cho K."/>
        </authorList>
    </citation>
    <scope>NUCLEOTIDE SEQUENCE [LARGE SCALE GENOMIC DNA]</scope>
    <source>
        <strain evidence="1">LZ3.2</strain>
        <tissue evidence="1">Leaf</tissue>
    </source>
</reference>
<comment type="caution">
    <text evidence="1">The sequence shown here is derived from an EMBL/GenBank/DDBJ whole genome shotgun (WGS) entry which is preliminary data.</text>
</comment>
<accession>A0A9J5YZZ6</accession>
<sequence>MAFKKINDVSCKYSTIATYVDFSDVYPITRREFKTSSLNEFEYFSSLEMERKSKSQRTLKTTIPEGNITSKLFDELSHSSFNFSESKNSIDSLISTKVNSLMVDTTDMDEKFTMMEQTIKALKKSIDDKNLQIAELMSNVKLDYDLISEVLRPVASPKIEEDVIILQFGSFEPVEVSALKKTTNTSKVDDFSNKNNDDTWILVARKRQKHQGTSKL</sequence>
<dbReference type="AlphaFoldDB" id="A0A9J5YZZ6"/>
<evidence type="ECO:0000313" key="1">
    <source>
        <dbReference type="EMBL" id="KAG5604446.1"/>
    </source>
</evidence>
<dbReference type="Proteomes" id="UP000824120">
    <property type="component" value="Chromosome 5"/>
</dbReference>
<evidence type="ECO:0000313" key="2">
    <source>
        <dbReference type="Proteomes" id="UP000824120"/>
    </source>
</evidence>
<organism evidence="1 2">
    <name type="scientific">Solanum commersonii</name>
    <name type="common">Commerson's wild potato</name>
    <name type="synonym">Commerson's nightshade</name>
    <dbReference type="NCBI Taxonomy" id="4109"/>
    <lineage>
        <taxon>Eukaryota</taxon>
        <taxon>Viridiplantae</taxon>
        <taxon>Streptophyta</taxon>
        <taxon>Embryophyta</taxon>
        <taxon>Tracheophyta</taxon>
        <taxon>Spermatophyta</taxon>
        <taxon>Magnoliopsida</taxon>
        <taxon>eudicotyledons</taxon>
        <taxon>Gunneridae</taxon>
        <taxon>Pentapetalae</taxon>
        <taxon>asterids</taxon>
        <taxon>lamiids</taxon>
        <taxon>Solanales</taxon>
        <taxon>Solanaceae</taxon>
        <taxon>Solanoideae</taxon>
        <taxon>Solaneae</taxon>
        <taxon>Solanum</taxon>
    </lineage>
</organism>
<proteinExistence type="predicted"/>
<name>A0A9J5YZZ6_SOLCO</name>